<dbReference type="Pfam" id="PF13966">
    <property type="entry name" value="zf-RVT"/>
    <property type="match status" value="1"/>
</dbReference>
<name>A0AAQ3SZR5_PASNO</name>
<dbReference type="PANTHER" id="PTHR36617">
    <property type="entry name" value="PROTEIN, PUTATIVE-RELATED"/>
    <property type="match status" value="1"/>
</dbReference>
<dbReference type="PANTHER" id="PTHR36617:SF14">
    <property type="entry name" value="REVERSE TRANSCRIPTASE ZINC-BINDING DOMAIN-CONTAINING PROTEIN"/>
    <property type="match status" value="1"/>
</dbReference>
<dbReference type="AlphaFoldDB" id="A0AAQ3SZR5"/>
<proteinExistence type="predicted"/>
<evidence type="ECO:0000313" key="2">
    <source>
        <dbReference type="EMBL" id="WVZ62649.1"/>
    </source>
</evidence>
<protein>
    <recommendedName>
        <fullName evidence="1">Reverse transcriptase zinc-binding domain-containing protein</fullName>
    </recommendedName>
</protein>
<dbReference type="EMBL" id="CP144747">
    <property type="protein sequence ID" value="WVZ62649.1"/>
    <property type="molecule type" value="Genomic_DNA"/>
</dbReference>
<reference evidence="2 3" key="1">
    <citation type="submission" date="2024-02" db="EMBL/GenBank/DDBJ databases">
        <title>High-quality chromosome-scale genome assembly of Pensacola bahiagrass (Paspalum notatum Flugge var. saurae).</title>
        <authorList>
            <person name="Vega J.M."/>
            <person name="Podio M."/>
            <person name="Orjuela J."/>
            <person name="Siena L.A."/>
            <person name="Pessino S.C."/>
            <person name="Combes M.C."/>
            <person name="Mariac C."/>
            <person name="Albertini E."/>
            <person name="Pupilli F."/>
            <person name="Ortiz J.P.A."/>
            <person name="Leblanc O."/>
        </authorList>
    </citation>
    <scope>NUCLEOTIDE SEQUENCE [LARGE SCALE GENOMIC DNA]</scope>
    <source>
        <strain evidence="2">R1</strain>
        <tissue evidence="2">Leaf</tissue>
    </source>
</reference>
<keyword evidence="3" id="KW-1185">Reference proteome</keyword>
<feature type="domain" description="Reverse transcriptase zinc-binding" evidence="1">
    <location>
        <begin position="89"/>
        <end position="171"/>
    </location>
</feature>
<evidence type="ECO:0000259" key="1">
    <source>
        <dbReference type="Pfam" id="PF13966"/>
    </source>
</evidence>
<dbReference type="Proteomes" id="UP001341281">
    <property type="component" value="Chromosome 03"/>
</dbReference>
<dbReference type="InterPro" id="IPR026960">
    <property type="entry name" value="RVT-Znf"/>
</dbReference>
<sequence length="336" mass="38729">MESFVSSKGSRGLRNPKFRSTKHIFAYKRPVYGSFYFSSSQWLTNKILEGQGFGGQLIKWNDLVARVAFVQLDGHHDKAIWSLTKHGYFTVKSLYNFLVNQSALPLNKKLWKLKLPLKIKIIVWFLMKGVILTKDNLKKCNWNGDDGCCFCNKKETIQHLFFGCHVARFVWRIFQVAFGLKPPSNVTCLVGTWFEQADPNMRPLLCVGASAIVWSIWLCRNDCVFYRKRLNSYLQGYILDKVLESTSKGGWQESFEVGMPLVRDGGFRDVRKEWFAMLLYGDPAYIVEPLHATYDLMWLFGICLMFLVSTLVPFDADSNEQCWRQSLTVSMAHCSA</sequence>
<gene>
    <name evidence="2" type="ORF">U9M48_012369</name>
</gene>
<organism evidence="2 3">
    <name type="scientific">Paspalum notatum var. saurae</name>
    <dbReference type="NCBI Taxonomy" id="547442"/>
    <lineage>
        <taxon>Eukaryota</taxon>
        <taxon>Viridiplantae</taxon>
        <taxon>Streptophyta</taxon>
        <taxon>Embryophyta</taxon>
        <taxon>Tracheophyta</taxon>
        <taxon>Spermatophyta</taxon>
        <taxon>Magnoliopsida</taxon>
        <taxon>Liliopsida</taxon>
        <taxon>Poales</taxon>
        <taxon>Poaceae</taxon>
        <taxon>PACMAD clade</taxon>
        <taxon>Panicoideae</taxon>
        <taxon>Andropogonodae</taxon>
        <taxon>Paspaleae</taxon>
        <taxon>Paspalinae</taxon>
        <taxon>Paspalum</taxon>
    </lineage>
</organism>
<accession>A0AAQ3SZR5</accession>
<evidence type="ECO:0000313" key="3">
    <source>
        <dbReference type="Proteomes" id="UP001341281"/>
    </source>
</evidence>